<protein>
    <submittedName>
        <fullName evidence="8">Peptidoglycan glycosyltransferase</fullName>
        <ecNumber evidence="8">2.4.1.129</ecNumber>
    </submittedName>
</protein>
<dbReference type="eggNOG" id="COG0768">
    <property type="taxonomic scope" value="Bacteria"/>
</dbReference>
<dbReference type="Gene3D" id="3.40.710.10">
    <property type="entry name" value="DD-peptidase/beta-lactamase superfamily"/>
    <property type="match status" value="1"/>
</dbReference>
<dbReference type="Proteomes" id="UP000008204">
    <property type="component" value="Chromosome"/>
</dbReference>
<evidence type="ECO:0000313" key="8">
    <source>
        <dbReference type="EMBL" id="ACK65240.1"/>
    </source>
</evidence>
<dbReference type="OrthoDB" id="9770103at2"/>
<dbReference type="InterPro" id="IPR005311">
    <property type="entry name" value="PBP_dimer"/>
</dbReference>
<dbReference type="STRING" id="41431.PCC8801_1172"/>
<comment type="subcellular location">
    <subcellularLocation>
        <location evidence="1">Membrane</location>
    </subcellularLocation>
</comment>
<feature type="transmembrane region" description="Helical" evidence="5">
    <location>
        <begin position="55"/>
        <end position="74"/>
    </location>
</feature>
<dbReference type="GO" id="GO:0071555">
    <property type="term" value="P:cell wall organization"/>
    <property type="evidence" value="ECO:0007669"/>
    <property type="project" value="TreeGrafter"/>
</dbReference>
<evidence type="ECO:0000259" key="6">
    <source>
        <dbReference type="Pfam" id="PF00905"/>
    </source>
</evidence>
<dbReference type="GO" id="GO:0008658">
    <property type="term" value="F:penicillin binding"/>
    <property type="evidence" value="ECO:0007669"/>
    <property type="project" value="InterPro"/>
</dbReference>
<dbReference type="InterPro" id="IPR012338">
    <property type="entry name" value="Beta-lactam/transpept-like"/>
</dbReference>
<dbReference type="AlphaFoldDB" id="B7K2A4"/>
<dbReference type="Gene3D" id="3.90.1310.10">
    <property type="entry name" value="Penicillin-binding protein 2a (Domain 2)"/>
    <property type="match status" value="1"/>
</dbReference>
<keyword evidence="5" id="KW-1133">Transmembrane helix</keyword>
<dbReference type="SUPFAM" id="SSF56601">
    <property type="entry name" value="beta-lactamase/transpeptidase-like"/>
    <property type="match status" value="1"/>
</dbReference>
<evidence type="ECO:0000256" key="4">
    <source>
        <dbReference type="SAM" id="MobiDB-lite"/>
    </source>
</evidence>
<evidence type="ECO:0000256" key="2">
    <source>
        <dbReference type="ARBA" id="ARBA00007171"/>
    </source>
</evidence>
<feature type="region of interest" description="Disordered" evidence="4">
    <location>
        <begin position="1"/>
        <end position="45"/>
    </location>
</feature>
<keyword evidence="8" id="KW-0328">Glycosyltransferase</keyword>
<evidence type="ECO:0000256" key="3">
    <source>
        <dbReference type="ARBA" id="ARBA00023136"/>
    </source>
</evidence>
<reference evidence="9" key="1">
    <citation type="journal article" date="2011" name="MBio">
        <title>Novel metabolic attributes of the genus Cyanothece, comprising a group of unicellular nitrogen-fixing Cyanobacteria.</title>
        <authorList>
            <person name="Bandyopadhyay A."/>
            <person name="Elvitigala T."/>
            <person name="Welsh E."/>
            <person name="Stockel J."/>
            <person name="Liberton M."/>
            <person name="Min H."/>
            <person name="Sherman L.A."/>
            <person name="Pakrasi H.B."/>
        </authorList>
    </citation>
    <scope>NUCLEOTIDE SEQUENCE [LARGE SCALE GENOMIC DNA]</scope>
    <source>
        <strain evidence="9">PCC 8801</strain>
    </source>
</reference>
<dbReference type="InterPro" id="IPR036138">
    <property type="entry name" value="PBP_dimer_sf"/>
</dbReference>
<keyword evidence="3 5" id="KW-0472">Membrane</keyword>
<feature type="domain" description="Penicillin-binding protein dimerisation" evidence="7">
    <location>
        <begin position="101"/>
        <end position="213"/>
    </location>
</feature>
<evidence type="ECO:0000256" key="5">
    <source>
        <dbReference type="SAM" id="Phobius"/>
    </source>
</evidence>
<evidence type="ECO:0000256" key="1">
    <source>
        <dbReference type="ARBA" id="ARBA00004370"/>
    </source>
</evidence>
<feature type="compositionally biased region" description="Basic residues" evidence="4">
    <location>
        <begin position="1"/>
        <end position="15"/>
    </location>
</feature>
<dbReference type="Gene3D" id="3.30.450.330">
    <property type="match status" value="1"/>
</dbReference>
<keyword evidence="9" id="KW-1185">Reference proteome</keyword>
<evidence type="ECO:0000259" key="7">
    <source>
        <dbReference type="Pfam" id="PF03717"/>
    </source>
</evidence>
<keyword evidence="5" id="KW-0812">Transmembrane</keyword>
<comment type="similarity">
    <text evidence="2">Belongs to the transpeptidase family.</text>
</comment>
<dbReference type="HOGENOM" id="CLU_009289_6_2_3"/>
<dbReference type="GO" id="GO:0005886">
    <property type="term" value="C:plasma membrane"/>
    <property type="evidence" value="ECO:0007669"/>
    <property type="project" value="TreeGrafter"/>
</dbReference>
<feature type="compositionally biased region" description="Low complexity" evidence="4">
    <location>
        <begin position="29"/>
        <end position="45"/>
    </location>
</feature>
<proteinExistence type="inferred from homology"/>
<name>B7K2A4_RIPO1</name>
<sequence>MSRSNFKRSVSRAKRPQPTTKNKLFAEKSVASTRVSRRSAPPGKLKPSPLPKWRLILVWAVMVVGMIGLGWKLYQLQIVQGKELQEKARSQQAVNLRPYIPRRSIIDGEGHVLATDRLEHILYVHPVQFKQPPEAIAAALSPILDNQTPQDLMERFKQRKTGIPIARNLTEGQADRIKQLRLDGVELNETYARFYPQKEIASEIIGYVDSDRRGQAGVELSQEKLLERDLLSLYVRRTALGEIIPAFLPEDVLKSNDLQIQLTLDLRLQRAARLALQQQLKKFNAKRGAVIVMDATDGSLLSLVCEPTFDPNEYYKSRVELFKNWTVSDLYEPGSTFKPINIALALEAGVIQPNTVVFDSGAVTVDGWNIFNATKTGNGAINIAEVLQTSSNVAMVHIMRRLSRKDYYQRLQKLELNQRTEIDLPGEVAGHLKSEEIFTERGIELATTSFGQGFSLTPVKLVQLHGALANGGKLVTPHLVRGLVDVKGTLHWQPKHKVKQIIDPQVSKQVVEMMETVVTDGSGKSSIIPQYRIGGKTGTAQKAGPRGGYLPNAKITSFVAILPIESPRYVVLAVVDEPQGGNTFGSTVAAPIAKQVIEALISLKGIPPSKTQ</sequence>
<dbReference type="Pfam" id="PF00905">
    <property type="entry name" value="Transpeptidase"/>
    <property type="match status" value="1"/>
</dbReference>
<dbReference type="PANTHER" id="PTHR30627">
    <property type="entry name" value="PEPTIDOGLYCAN D,D-TRANSPEPTIDASE"/>
    <property type="match status" value="1"/>
</dbReference>
<keyword evidence="8" id="KW-0808">Transferase</keyword>
<dbReference type="InterPro" id="IPR050515">
    <property type="entry name" value="Beta-lactam/transpept"/>
</dbReference>
<dbReference type="KEGG" id="cyp:PCC8801_1172"/>
<gene>
    <name evidence="8" type="ordered locus">PCC8801_1172</name>
</gene>
<feature type="domain" description="Penicillin-binding protein transpeptidase" evidence="6">
    <location>
        <begin position="288"/>
        <end position="598"/>
    </location>
</feature>
<dbReference type="EC" id="2.4.1.129" evidence="8"/>
<dbReference type="InterPro" id="IPR001460">
    <property type="entry name" value="PCN-bd_Tpept"/>
</dbReference>
<evidence type="ECO:0000313" key="9">
    <source>
        <dbReference type="Proteomes" id="UP000008204"/>
    </source>
</evidence>
<dbReference type="GO" id="GO:0016757">
    <property type="term" value="F:glycosyltransferase activity"/>
    <property type="evidence" value="ECO:0007669"/>
    <property type="project" value="UniProtKB-KW"/>
</dbReference>
<dbReference type="PANTHER" id="PTHR30627:SF1">
    <property type="entry name" value="PEPTIDOGLYCAN D,D-TRANSPEPTIDASE FTSI"/>
    <property type="match status" value="1"/>
</dbReference>
<dbReference type="EMBL" id="CP001287">
    <property type="protein sequence ID" value="ACK65240.1"/>
    <property type="molecule type" value="Genomic_DNA"/>
</dbReference>
<dbReference type="Pfam" id="PF03717">
    <property type="entry name" value="PBP_dimer"/>
    <property type="match status" value="1"/>
</dbReference>
<accession>B7K2A4</accession>
<dbReference type="SUPFAM" id="SSF56519">
    <property type="entry name" value="Penicillin binding protein dimerisation domain"/>
    <property type="match status" value="1"/>
</dbReference>
<organism evidence="8 9">
    <name type="scientific">Rippkaea orientalis (strain PCC 8801 / RF-1)</name>
    <name type="common">Cyanothece sp. (strain PCC 8801)</name>
    <dbReference type="NCBI Taxonomy" id="41431"/>
    <lineage>
        <taxon>Bacteria</taxon>
        <taxon>Bacillati</taxon>
        <taxon>Cyanobacteriota</taxon>
        <taxon>Cyanophyceae</taxon>
        <taxon>Oscillatoriophycideae</taxon>
        <taxon>Chroococcales</taxon>
        <taxon>Aphanothecaceae</taxon>
        <taxon>Rippkaea</taxon>
        <taxon>Rippkaea orientalis</taxon>
    </lineage>
</organism>